<protein>
    <submittedName>
        <fullName evidence="2">Uncharacterized protein</fullName>
    </submittedName>
</protein>
<dbReference type="Proteomes" id="UP000018948">
    <property type="component" value="Unassembled WGS sequence"/>
</dbReference>
<feature type="coiled-coil region" evidence="1">
    <location>
        <begin position="63"/>
        <end position="118"/>
    </location>
</feature>
<comment type="caution">
    <text evidence="2">The sequence shown here is derived from an EMBL/GenBank/DDBJ whole genome shotgun (WGS) entry which is preliminary data.</text>
</comment>
<evidence type="ECO:0000313" key="2">
    <source>
        <dbReference type="EMBL" id="ETP44322.1"/>
    </source>
</evidence>
<dbReference type="EMBL" id="ANIY01001907">
    <property type="protein sequence ID" value="ETP44322.1"/>
    <property type="molecule type" value="Genomic_DNA"/>
</dbReference>
<dbReference type="OrthoDB" id="109199at2759"/>
<name>W2ZAC8_PHYNI</name>
<organism evidence="2 3">
    <name type="scientific">Phytophthora nicotianae P10297</name>
    <dbReference type="NCBI Taxonomy" id="1317064"/>
    <lineage>
        <taxon>Eukaryota</taxon>
        <taxon>Sar</taxon>
        <taxon>Stramenopiles</taxon>
        <taxon>Oomycota</taxon>
        <taxon>Peronosporomycetes</taxon>
        <taxon>Peronosporales</taxon>
        <taxon>Peronosporaceae</taxon>
        <taxon>Phytophthora</taxon>
    </lineage>
</organism>
<evidence type="ECO:0000313" key="3">
    <source>
        <dbReference type="Proteomes" id="UP000018948"/>
    </source>
</evidence>
<accession>W2ZAC8</accession>
<gene>
    <name evidence="2" type="ORF">F442_09072</name>
</gene>
<sequence>MVSVTGNVNANAAPTLDEKTWVQLHNWADSTTQEWTKQIKAVMTRQQRCENMARLRVLKKSEFLQLRKEREQLESQVKKCLATMNREGNTSSELYRAVHRLALECDSLRTKNVELMEEIQQQERFQSLVQARAIGVIQDETEDIDSSSPNVYTASKSSPWVSSSDHDDGWRVKFPNGEPSFHFHPFTKAEYDTVMLNCDNKFSAKSAVAGHLFGWTVYHAPLTRRLDNSLVGHARLSARVCCSFDEADAAVSPSKLNEWPLVFTPPNWSHSQRSVVNIQVLQSFAMDAHVLVCNIPGPVHTRYFQFARRQLKVEANGKRSFTCSLVLADSKENASSRAAEEPQPDVKWINEGGARMKFTEVDDTTIDVHCDTWASCEDELHARHLFIRWAQFVCRWSQGMMASKLIEGDVSQES</sequence>
<reference evidence="2 3" key="1">
    <citation type="submission" date="2013-11" db="EMBL/GenBank/DDBJ databases">
        <title>The Genome Sequence of Phytophthora parasitica P10297.</title>
        <authorList>
            <consortium name="The Broad Institute Genomics Platform"/>
            <person name="Russ C."/>
            <person name="Tyler B."/>
            <person name="Panabieres F."/>
            <person name="Shan W."/>
            <person name="Tripathy S."/>
            <person name="Grunwald N."/>
            <person name="Machado M."/>
            <person name="Johnson C.S."/>
            <person name="Walker B."/>
            <person name="Young S.K."/>
            <person name="Zeng Q."/>
            <person name="Gargeya S."/>
            <person name="Fitzgerald M."/>
            <person name="Haas B."/>
            <person name="Abouelleil A."/>
            <person name="Allen A.W."/>
            <person name="Alvarado L."/>
            <person name="Arachchi H.M."/>
            <person name="Berlin A.M."/>
            <person name="Chapman S.B."/>
            <person name="Gainer-Dewar J."/>
            <person name="Goldberg J."/>
            <person name="Griggs A."/>
            <person name="Gujja S."/>
            <person name="Hansen M."/>
            <person name="Howarth C."/>
            <person name="Imamovic A."/>
            <person name="Ireland A."/>
            <person name="Larimer J."/>
            <person name="McCowan C."/>
            <person name="Murphy C."/>
            <person name="Pearson M."/>
            <person name="Poon T.W."/>
            <person name="Priest M."/>
            <person name="Roberts A."/>
            <person name="Saif S."/>
            <person name="Shea T."/>
            <person name="Sisk P."/>
            <person name="Sykes S."/>
            <person name="Wortman J."/>
            <person name="Nusbaum C."/>
            <person name="Birren B."/>
        </authorList>
    </citation>
    <scope>NUCLEOTIDE SEQUENCE [LARGE SCALE GENOMIC DNA]</scope>
    <source>
        <strain evidence="2 3">P10297</strain>
    </source>
</reference>
<dbReference type="AlphaFoldDB" id="W2ZAC8"/>
<proteinExistence type="predicted"/>
<evidence type="ECO:0000256" key="1">
    <source>
        <dbReference type="SAM" id="Coils"/>
    </source>
</evidence>
<keyword evidence="1" id="KW-0175">Coiled coil</keyword>